<dbReference type="EMBL" id="JAPJZI010000001">
    <property type="protein sequence ID" value="MDA5398404.1"/>
    <property type="molecule type" value="Genomic_DNA"/>
</dbReference>
<dbReference type="PROSITE" id="PS50043">
    <property type="entry name" value="HTH_LUXR_2"/>
    <property type="match status" value="1"/>
</dbReference>
<dbReference type="RefSeq" id="WP_267989830.1">
    <property type="nucleotide sequence ID" value="NZ_JAPJZI010000001.1"/>
</dbReference>
<dbReference type="SMART" id="SM00421">
    <property type="entry name" value="HTH_LUXR"/>
    <property type="match status" value="1"/>
</dbReference>
<dbReference type="AlphaFoldDB" id="A0A9X3UH83"/>
<dbReference type="Pfam" id="PF00196">
    <property type="entry name" value="GerE"/>
    <property type="match status" value="1"/>
</dbReference>
<organism evidence="2 3">
    <name type="scientific">Hoeflea prorocentri</name>
    <dbReference type="NCBI Taxonomy" id="1922333"/>
    <lineage>
        <taxon>Bacteria</taxon>
        <taxon>Pseudomonadati</taxon>
        <taxon>Pseudomonadota</taxon>
        <taxon>Alphaproteobacteria</taxon>
        <taxon>Hyphomicrobiales</taxon>
        <taxon>Rhizobiaceae</taxon>
        <taxon>Hoeflea</taxon>
    </lineage>
</organism>
<comment type="caution">
    <text evidence="2">The sequence shown here is derived from an EMBL/GenBank/DDBJ whole genome shotgun (WGS) entry which is preliminary data.</text>
</comment>
<gene>
    <name evidence="2" type="ORF">OQ273_07445</name>
</gene>
<accession>A0A9X3UH83</accession>
<dbReference type="InterPro" id="IPR000792">
    <property type="entry name" value="Tscrpt_reg_LuxR_C"/>
</dbReference>
<feature type="domain" description="HTH luxR-type" evidence="1">
    <location>
        <begin position="307"/>
        <end position="372"/>
    </location>
</feature>
<dbReference type="GO" id="GO:0006355">
    <property type="term" value="P:regulation of DNA-templated transcription"/>
    <property type="evidence" value="ECO:0007669"/>
    <property type="project" value="InterPro"/>
</dbReference>
<sequence>MEHDKREIILRIYDTIADQRNWQPVLDEITDRLNARGCLVFELGETGLATPHMSSWYEPAALEDYIRQHRVSELADHEIFRKQSLAHDAVDIVSDSVLYEDLEEFRARKNVRHVMQFGILHRAAALLNKDNPNVSRFSVQFRSDRKGITAAESAYLNELLPHIAKALDLGRPARQLALEHQSMLAAMDRLKIGVCVLDGKGRVVVANEEFSRQLDTYKVFRTSLRGELMLLRDGDQMRLEALKADAVNHGKFGARPRKEAISTDNKSYLCIEISPLYKSEDLGAGVFDGCILYSTDTSMPVHCHTSPLKLAYRLTNAELDLAESIAEGLTNAQIAERRGRAVATVNAQVKSILSKTHCSTRTQFVRLLMSFGADFIREPENKAETTNKAGTA</sequence>
<keyword evidence="3" id="KW-1185">Reference proteome</keyword>
<dbReference type="InterPro" id="IPR036388">
    <property type="entry name" value="WH-like_DNA-bd_sf"/>
</dbReference>
<name>A0A9X3UH83_9HYPH</name>
<evidence type="ECO:0000259" key="1">
    <source>
        <dbReference type="PROSITE" id="PS50043"/>
    </source>
</evidence>
<dbReference type="InterPro" id="IPR016032">
    <property type="entry name" value="Sig_transdc_resp-reg_C-effctor"/>
</dbReference>
<reference evidence="2" key="1">
    <citation type="submission" date="2022-11" db="EMBL/GenBank/DDBJ databases">
        <title>Draft genome sequence of Hoeflea poritis E7-10 and Hoeflea prorocentri PM5-8, separated from scleractinian coral Porites lutea and marine dinoflagellate.</title>
        <authorList>
            <person name="Zhang G."/>
            <person name="Wei Q."/>
            <person name="Cai L."/>
        </authorList>
    </citation>
    <scope>NUCLEOTIDE SEQUENCE</scope>
    <source>
        <strain evidence="2">PM5-8</strain>
    </source>
</reference>
<dbReference type="SUPFAM" id="SSF46894">
    <property type="entry name" value="C-terminal effector domain of the bipartite response regulators"/>
    <property type="match status" value="1"/>
</dbReference>
<proteinExistence type="predicted"/>
<evidence type="ECO:0000313" key="3">
    <source>
        <dbReference type="Proteomes" id="UP001151234"/>
    </source>
</evidence>
<protein>
    <submittedName>
        <fullName evidence="2">Helix-turn-helix transcriptional regulator</fullName>
    </submittedName>
</protein>
<dbReference type="GO" id="GO:0003677">
    <property type="term" value="F:DNA binding"/>
    <property type="evidence" value="ECO:0007669"/>
    <property type="project" value="InterPro"/>
</dbReference>
<dbReference type="CDD" id="cd06170">
    <property type="entry name" value="LuxR_C_like"/>
    <property type="match status" value="1"/>
</dbReference>
<dbReference type="Proteomes" id="UP001151234">
    <property type="component" value="Unassembled WGS sequence"/>
</dbReference>
<evidence type="ECO:0000313" key="2">
    <source>
        <dbReference type="EMBL" id="MDA5398404.1"/>
    </source>
</evidence>
<dbReference type="Gene3D" id="1.10.10.10">
    <property type="entry name" value="Winged helix-like DNA-binding domain superfamily/Winged helix DNA-binding domain"/>
    <property type="match status" value="1"/>
</dbReference>